<proteinExistence type="predicted"/>
<protein>
    <submittedName>
        <fullName evidence="3">Uncharacterized protein</fullName>
    </submittedName>
</protein>
<dbReference type="RefSeq" id="WP_278300487.1">
    <property type="nucleotide sequence ID" value="NZ_CP113499.1"/>
</dbReference>
<evidence type="ECO:0000256" key="1">
    <source>
        <dbReference type="SAM" id="MobiDB-lite"/>
    </source>
</evidence>
<dbReference type="Proteomes" id="UP001178740">
    <property type="component" value="Chromosome"/>
</dbReference>
<sequence length="438" mass="49054">MKKLLVLLSSSVLLSLSFSSIYLLNYKNNNQVVLKQENKEEDLSVIFYNGFVSVISNGKPSKEIILNALKSKYKNVDFSKLDIEVGIKKYGMESNYISIKPKKESVSNKYKNQGEIVYYLKKNIHEELKLKNNGNIGTIQVNKKENILKEIVKILDTASFEEKKVQITDIKEGSAVIIINDDNDDFYGKTEIKFTAKKKTLSSVLFGFSLELSNKQDEEEIIKIIKEKYPKLKSENLKANLDFSKNSATIIVNGQGKNYEGLATIKIVLPKPSSPKPRVIKMPMDKMTPLEPSAPKTQPKENIIPELDSNSKTDSNSNELPKMDSKPEHKIRPEEPLDIVPKSIEEELLKDDHKNNNKTHSEPSPTLEPNKPTTPIIDKTQNKDSNNQIPSIPNNTMNKSNKKSNGSKTGVIVGSTLGVGGVVGIGAAGSWIYFKKRK</sequence>
<feature type="compositionally biased region" description="Low complexity" evidence="1">
    <location>
        <begin position="394"/>
        <end position="408"/>
    </location>
</feature>
<feature type="compositionally biased region" description="Polar residues" evidence="1">
    <location>
        <begin position="383"/>
        <end position="393"/>
    </location>
</feature>
<name>A0AAQ3HYM8_9MOLU</name>
<feature type="transmembrane region" description="Helical" evidence="2">
    <location>
        <begin position="411"/>
        <end position="434"/>
    </location>
</feature>
<evidence type="ECO:0000256" key="2">
    <source>
        <dbReference type="SAM" id="Phobius"/>
    </source>
</evidence>
<feature type="compositionally biased region" description="Basic and acidic residues" evidence="1">
    <location>
        <begin position="343"/>
        <end position="361"/>
    </location>
</feature>
<keyword evidence="2" id="KW-0472">Membrane</keyword>
<keyword evidence="2" id="KW-0812">Transmembrane</keyword>
<dbReference type="AlphaFoldDB" id="A0AAQ3HYM8"/>
<feature type="region of interest" description="Disordered" evidence="1">
    <location>
        <begin position="286"/>
        <end position="408"/>
    </location>
</feature>
<reference evidence="3" key="1">
    <citation type="submission" date="2022-11" db="EMBL/GenBank/DDBJ databases">
        <title>Comparative genomic analysis of Mycoplasma feriruminatoris and the Mycoplasma mycoides cluster.</title>
        <authorList>
            <person name="Baby V."/>
            <person name="Ambroset C."/>
            <person name="Gaurivaud P."/>
            <person name="Boury C."/>
            <person name="Guichoux E."/>
            <person name="Lartigue C."/>
            <person name="Tardy F."/>
            <person name="Sirand-Pugnet P."/>
        </authorList>
    </citation>
    <scope>NUCLEOTIDE SEQUENCE</scope>
    <source>
        <strain evidence="3">L15407</strain>
    </source>
</reference>
<gene>
    <name evidence="3" type="ORF">MFERI15407_00352</name>
</gene>
<evidence type="ECO:0000313" key="4">
    <source>
        <dbReference type="Proteomes" id="UP001178740"/>
    </source>
</evidence>
<evidence type="ECO:0000313" key="3">
    <source>
        <dbReference type="EMBL" id="WFQ95101.1"/>
    </source>
</evidence>
<organism evidence="3 4">
    <name type="scientific">Mycoplasma feriruminatoris</name>
    <dbReference type="NCBI Taxonomy" id="1179777"/>
    <lineage>
        <taxon>Bacteria</taxon>
        <taxon>Bacillati</taxon>
        <taxon>Mycoplasmatota</taxon>
        <taxon>Mollicutes</taxon>
        <taxon>Mycoplasmataceae</taxon>
        <taxon>Mycoplasma</taxon>
    </lineage>
</organism>
<dbReference type="EMBL" id="CP113499">
    <property type="protein sequence ID" value="WFQ95101.1"/>
    <property type="molecule type" value="Genomic_DNA"/>
</dbReference>
<feature type="compositionally biased region" description="Polar residues" evidence="1">
    <location>
        <begin position="308"/>
        <end position="319"/>
    </location>
</feature>
<feature type="compositionally biased region" description="Basic and acidic residues" evidence="1">
    <location>
        <begin position="321"/>
        <end position="335"/>
    </location>
</feature>
<accession>A0AAQ3HYM8</accession>
<keyword evidence="2" id="KW-1133">Transmembrane helix</keyword>